<protein>
    <submittedName>
        <fullName evidence="2">Uncharacterized protein</fullName>
    </submittedName>
</protein>
<proteinExistence type="inferred from homology"/>
<keyword evidence="1" id="KW-0812">Transmembrane</keyword>
<evidence type="ECO:0000256" key="1">
    <source>
        <dbReference type="RuleBase" id="RU368083"/>
    </source>
</evidence>
<reference evidence="2" key="1">
    <citation type="submission" date="2018-05" db="EMBL/GenBank/DDBJ databases">
        <title>Effector identification in a new, highly contiguous assembly of the strawberry crown rot pathogen Phytophthora cactorum.</title>
        <authorList>
            <person name="Armitage A.D."/>
            <person name="Nellist C.F."/>
            <person name="Bates H."/>
            <person name="Vickerstaff R.J."/>
            <person name="Harrison R.J."/>
        </authorList>
    </citation>
    <scope>NUCLEOTIDE SEQUENCE</scope>
    <source>
        <strain evidence="2">P421</strain>
    </source>
</reference>
<keyword evidence="1" id="KW-1133">Transmembrane helix</keyword>
<sequence>MPSSENAHDISSLLMVIAVHTGLLTCVVYVLEKTLDSLYIFDLDNLETVSKRAIAAHGNKTRGLVEYIVSGLNE</sequence>
<feature type="non-terminal residue" evidence="2">
    <location>
        <position position="74"/>
    </location>
</feature>
<dbReference type="EMBL" id="RCMV01006551">
    <property type="protein sequence ID" value="KAG3176162.1"/>
    <property type="molecule type" value="Genomic_DNA"/>
</dbReference>
<accession>A0A8T1GSJ9</accession>
<comment type="caution">
    <text evidence="2">The sequence shown here is derived from an EMBL/GenBank/DDBJ whole genome shotgun (WGS) entry which is preliminary data.</text>
</comment>
<feature type="transmembrane region" description="Helical" evidence="1">
    <location>
        <begin position="12"/>
        <end position="31"/>
    </location>
</feature>
<organism evidence="2 3">
    <name type="scientific">Phytophthora cactorum</name>
    <dbReference type="NCBI Taxonomy" id="29920"/>
    <lineage>
        <taxon>Eukaryota</taxon>
        <taxon>Sar</taxon>
        <taxon>Stramenopiles</taxon>
        <taxon>Oomycota</taxon>
        <taxon>Peronosporomycetes</taxon>
        <taxon>Peronosporales</taxon>
        <taxon>Peronosporaceae</taxon>
        <taxon>Phytophthora</taxon>
    </lineage>
</organism>
<keyword evidence="1" id="KW-0472">Membrane</keyword>
<comment type="similarity">
    <text evidence="1">Belongs to the ERG2 family.</text>
</comment>
<dbReference type="Proteomes" id="UP000760860">
    <property type="component" value="Unassembled WGS sequence"/>
</dbReference>
<evidence type="ECO:0000313" key="2">
    <source>
        <dbReference type="EMBL" id="KAG3176162.1"/>
    </source>
</evidence>
<name>A0A8T1GSJ9_9STRA</name>
<dbReference type="AlphaFoldDB" id="A0A8T1GSJ9"/>
<dbReference type="InterPro" id="IPR006716">
    <property type="entry name" value="ERG2_sigma1_rcpt-like"/>
</dbReference>
<evidence type="ECO:0000313" key="3">
    <source>
        <dbReference type="Proteomes" id="UP000760860"/>
    </source>
</evidence>
<gene>
    <name evidence="2" type="ORF">PC129_g25560</name>
</gene>
<dbReference type="Pfam" id="PF04622">
    <property type="entry name" value="ERG2_Sigma1R"/>
    <property type="match status" value="1"/>
</dbReference>